<reference evidence="2 3" key="1">
    <citation type="submission" date="2016-11" db="EMBL/GenBank/DDBJ databases">
        <title>Study of marine rhodopsin-containing bacteria.</title>
        <authorList>
            <person name="Yoshizawa S."/>
            <person name="Kumagai Y."/>
            <person name="Kogure K."/>
        </authorList>
    </citation>
    <scope>NUCLEOTIDE SEQUENCE [LARGE SCALE GENOMIC DNA]</scope>
    <source>
        <strain evidence="2 3">SG-29</strain>
    </source>
</reference>
<accession>A0A259U1B4</accession>
<feature type="domain" description="DUF2357" evidence="1">
    <location>
        <begin position="45"/>
        <end position="286"/>
    </location>
</feature>
<sequence>MAVPEERILSLLVESRTGEPVAVLHRDPGQVSGLVSANGGRTVHGSVRVRDEAGLSVFAFTVGGTPEAEVVLRVVPAKVSSADVAAMRGGVEAAWRGAALAGWGAADEQSGLHNEPSIPAWVTVLRYAVHQLEGPLASIERRPAFELSRREHVRPAARLRGDAESVRAIRRSKGRGEWTHVRGVPVQSRMPVRVLGENEDIAAHRWIRQRLDLALSVLAQITREEARHPYAETGRRRALRESLDQIAAGLRRFRRQRPLAEAVGAPAMRKAPLVLRTRPVYREVFDALQALERGLDVGAGEVATAWLGTGRLYESWAVLRVVQVLADVLGAPAPEEPFGLAASGARVRIGRGTRNAIRLDGNGVRVDIAYEPRFPGPPGLLAQRPDVLLTLRAPGQPVRRAVLDAKYRRDDSTAYAMRHGAAGPPEAALGDLHRYRDAIVNKEGEPLVEAAAALFPFHATPTFENSRLWRAHATVGIGAVPLVPGEDEWLRRWILTWLSNDGRRS</sequence>
<dbReference type="InterPro" id="IPR018633">
    <property type="entry name" value="DUF2357"/>
</dbReference>
<comment type="caution">
    <text evidence="2">The sequence shown here is derived from an EMBL/GenBank/DDBJ whole genome shotgun (WGS) entry which is preliminary data.</text>
</comment>
<dbReference type="InterPro" id="IPR007505">
    <property type="entry name" value="PDDEXK_7"/>
</dbReference>
<organism evidence="2 3">
    <name type="scientific">Rubricoccus marinus</name>
    <dbReference type="NCBI Taxonomy" id="716817"/>
    <lineage>
        <taxon>Bacteria</taxon>
        <taxon>Pseudomonadati</taxon>
        <taxon>Rhodothermota</taxon>
        <taxon>Rhodothermia</taxon>
        <taxon>Rhodothermales</taxon>
        <taxon>Rubricoccaceae</taxon>
        <taxon>Rubricoccus</taxon>
    </lineage>
</organism>
<dbReference type="AlphaFoldDB" id="A0A259U1B4"/>
<name>A0A259U1B4_9BACT</name>
<dbReference type="Pfam" id="PF04411">
    <property type="entry name" value="PDDEXK_7"/>
    <property type="match status" value="1"/>
</dbReference>
<evidence type="ECO:0000259" key="1">
    <source>
        <dbReference type="Pfam" id="PF09823"/>
    </source>
</evidence>
<gene>
    <name evidence="2" type="ORF">BSZ36_12955</name>
</gene>
<evidence type="ECO:0000313" key="2">
    <source>
        <dbReference type="EMBL" id="OZC03815.1"/>
    </source>
</evidence>
<keyword evidence="3" id="KW-1185">Reference proteome</keyword>
<protein>
    <recommendedName>
        <fullName evidence="1">DUF2357 domain-containing protein</fullName>
    </recommendedName>
</protein>
<dbReference type="EMBL" id="MQWB01000001">
    <property type="protein sequence ID" value="OZC03815.1"/>
    <property type="molecule type" value="Genomic_DNA"/>
</dbReference>
<dbReference type="Pfam" id="PF09823">
    <property type="entry name" value="DUF2357"/>
    <property type="match status" value="1"/>
</dbReference>
<dbReference type="Proteomes" id="UP000216446">
    <property type="component" value="Unassembled WGS sequence"/>
</dbReference>
<dbReference type="InParanoid" id="A0A259U1B4"/>
<proteinExistence type="predicted"/>
<evidence type="ECO:0000313" key="3">
    <source>
        <dbReference type="Proteomes" id="UP000216446"/>
    </source>
</evidence>